<dbReference type="RefSeq" id="WP_176576345.1">
    <property type="nucleotide sequence ID" value="NZ_CBDRGH010000069.1"/>
</dbReference>
<dbReference type="EMBL" id="CP056041">
    <property type="protein sequence ID" value="QKZ20285.1"/>
    <property type="molecule type" value="Genomic_DNA"/>
</dbReference>
<proteinExistence type="predicted"/>
<organism evidence="2 3">
    <name type="scientific">Streptomyces chartreusis</name>
    <dbReference type="NCBI Taxonomy" id="1969"/>
    <lineage>
        <taxon>Bacteria</taxon>
        <taxon>Bacillati</taxon>
        <taxon>Actinomycetota</taxon>
        <taxon>Actinomycetes</taxon>
        <taxon>Kitasatosporales</taxon>
        <taxon>Streptomycetaceae</taxon>
        <taxon>Streptomyces</taxon>
    </lineage>
</organism>
<dbReference type="AlphaFoldDB" id="A0A7H8T9X8"/>
<keyword evidence="3" id="KW-1185">Reference proteome</keyword>
<feature type="compositionally biased region" description="Basic and acidic residues" evidence="1">
    <location>
        <begin position="224"/>
        <end position="233"/>
    </location>
</feature>
<sequence>MARSAPRKTPAKKTAAPGQTSVVTVKGPLKLNGSLLRCPGRSTGSVPRRLTLMISGSEVHVTCGERHPPEGRRPSRRDPQCFFVLPLVTPAVVRTIAARAEPGRPFAFQLPGGQVLEGKRDRAARAARAAGAGPAASAHASRAASARAARAGKPTPARGGGALVAGLNTVTAVAQAVGQTAGAAGAAVSSTAGAVGKIAELGREGMRTGRAAIEAADNAGARRFARDNRRTGDEDGDASAG</sequence>
<dbReference type="Proteomes" id="UP000509418">
    <property type="component" value="Chromosome"/>
</dbReference>
<evidence type="ECO:0000256" key="1">
    <source>
        <dbReference type="SAM" id="MobiDB-lite"/>
    </source>
</evidence>
<gene>
    <name evidence="2" type="ORF">HUT05_24790</name>
</gene>
<evidence type="ECO:0000313" key="2">
    <source>
        <dbReference type="EMBL" id="QKZ20285.1"/>
    </source>
</evidence>
<feature type="region of interest" description="Disordered" evidence="1">
    <location>
        <begin position="1"/>
        <end position="21"/>
    </location>
</feature>
<accession>A0A7H8T9X8</accession>
<protein>
    <submittedName>
        <fullName evidence="2">Uncharacterized protein</fullName>
    </submittedName>
</protein>
<feature type="compositionally biased region" description="Basic residues" evidence="1">
    <location>
        <begin position="1"/>
        <end position="11"/>
    </location>
</feature>
<name>A0A7H8T9X8_STRCX</name>
<reference evidence="2 3" key="1">
    <citation type="submission" date="2020-06" db="EMBL/GenBank/DDBJ databases">
        <title>Genome mining for natural products.</title>
        <authorList>
            <person name="Zhang B."/>
            <person name="Shi J."/>
            <person name="Ge H."/>
        </authorList>
    </citation>
    <scope>NUCLEOTIDE SEQUENCE [LARGE SCALE GENOMIC DNA]</scope>
    <source>
        <strain evidence="2 3">NA02069</strain>
    </source>
</reference>
<feature type="compositionally biased region" description="Low complexity" evidence="1">
    <location>
        <begin position="126"/>
        <end position="152"/>
    </location>
</feature>
<evidence type="ECO:0000313" key="3">
    <source>
        <dbReference type="Proteomes" id="UP000509418"/>
    </source>
</evidence>
<feature type="region of interest" description="Disordered" evidence="1">
    <location>
        <begin position="218"/>
        <end position="241"/>
    </location>
</feature>
<feature type="region of interest" description="Disordered" evidence="1">
    <location>
        <begin position="126"/>
        <end position="157"/>
    </location>
</feature>